<dbReference type="InterPro" id="IPR032589">
    <property type="entry name" value="DUF4910"/>
</dbReference>
<dbReference type="Proteomes" id="UP000001338">
    <property type="component" value="Unassembled WGS sequence"/>
</dbReference>
<dbReference type="Gene3D" id="3.40.630.10">
    <property type="entry name" value="Zn peptidases"/>
    <property type="match status" value="1"/>
</dbReference>
<gene>
    <name evidence="2" type="ORF">LEP1GSC036_0826</name>
</gene>
<evidence type="ECO:0000313" key="2">
    <source>
        <dbReference type="EMBL" id="EKR66063.1"/>
    </source>
</evidence>
<dbReference type="Pfam" id="PF16254">
    <property type="entry name" value="DUF4910"/>
    <property type="match status" value="1"/>
</dbReference>
<dbReference type="AlphaFoldDB" id="A0A828Z4W2"/>
<dbReference type="EMBL" id="AFLV02000009">
    <property type="protein sequence ID" value="EKR66063.1"/>
    <property type="molecule type" value="Genomic_DNA"/>
</dbReference>
<feature type="domain" description="DUF4910" evidence="1">
    <location>
        <begin position="25"/>
        <end position="179"/>
    </location>
</feature>
<name>A0A828Z4W2_9LEPT</name>
<keyword evidence="2" id="KW-0378">Hydrolase</keyword>
<dbReference type="EC" id="3.4.-.-" evidence="2"/>
<dbReference type="SUPFAM" id="SSF53187">
    <property type="entry name" value="Zn-dependent exopeptidases"/>
    <property type="match status" value="1"/>
</dbReference>
<organism evidence="2 3">
    <name type="scientific">Leptospira weilii str. 2006001853</name>
    <dbReference type="NCBI Taxonomy" id="1001589"/>
    <lineage>
        <taxon>Bacteria</taxon>
        <taxon>Pseudomonadati</taxon>
        <taxon>Spirochaetota</taxon>
        <taxon>Spirochaetia</taxon>
        <taxon>Leptospirales</taxon>
        <taxon>Leptospiraceae</taxon>
        <taxon>Leptospira</taxon>
    </lineage>
</organism>
<accession>A0A828Z4W2</accession>
<protein>
    <submittedName>
        <fullName evidence="2">Peptidase, M28 family</fullName>
        <ecNumber evidence="2">3.4.-.-</ecNumber>
    </submittedName>
</protein>
<dbReference type="GeneID" id="61113201"/>
<reference evidence="2 3" key="1">
    <citation type="submission" date="2012-10" db="EMBL/GenBank/DDBJ databases">
        <authorList>
            <person name="Harkins D.M."/>
            <person name="Durkin A.S."/>
            <person name="Brinkac L.M."/>
            <person name="Haft D.H."/>
            <person name="Selengut J.D."/>
            <person name="Sanka R."/>
            <person name="DePew J."/>
            <person name="Purushe J."/>
            <person name="Whelen A.C."/>
            <person name="Vinetz J.M."/>
            <person name="Sutton G.G."/>
            <person name="Nierman W.C."/>
            <person name="Fouts D.E."/>
        </authorList>
    </citation>
    <scope>NUCLEOTIDE SEQUENCE [LARGE SCALE GENOMIC DNA]</scope>
    <source>
        <strain evidence="2 3">2006001853</strain>
    </source>
</reference>
<proteinExistence type="predicted"/>
<dbReference type="GO" id="GO:0016787">
    <property type="term" value="F:hydrolase activity"/>
    <property type="evidence" value="ECO:0007669"/>
    <property type="project" value="UniProtKB-KW"/>
</dbReference>
<evidence type="ECO:0000313" key="3">
    <source>
        <dbReference type="Proteomes" id="UP000001338"/>
    </source>
</evidence>
<sequence length="475" mass="55379">MNFQSIDKIYEHIVALCEFDRLPGSEEYDLSLDYVLTQIRSLDCQYKILDFPGEATYWNWSLPLGTSHWKDGRKNTQVKFNRNRNLKLLEVVVSGESEKEIFFITHLCHPKPSANDNASGPGMLIELIRYFAENKPELSLRFLFTVEYWGTVAYFSKFLESRKNCIAGISLDMVGGDQNLAGSTMIVDEIPHHLTSNLDLFLYDHMQRLAHTGSYRMVGEPILWARTQKVFYTGGSDHYILNDSTVAIPSTCLNTYPDRFYHRPEDTPDKISKDTLNLFFSTVIHAIPDFAKSLNQDKERSVLLNFASIQKDLVRYLNEKIQSSEKPHLKKDSFMICHFLNLFERKAEIQNSKERTQLFQLMDQLYLRSFGISLQEKSIGGTPKFEKTYLGPLYRNQLFTIISDEEKNRLLNFQFIDPLYFAKCELSINYLTLGYEIDEISWLVDYHYKSNNALLDGLTFFLDLLKNYKYLKKLH</sequence>
<comment type="caution">
    <text evidence="2">The sequence shown here is derived from an EMBL/GenBank/DDBJ whole genome shotgun (WGS) entry which is preliminary data.</text>
</comment>
<dbReference type="RefSeq" id="WP_004498749.1">
    <property type="nucleotide sequence ID" value="NZ_AFLV02000009.1"/>
</dbReference>
<evidence type="ECO:0000259" key="1">
    <source>
        <dbReference type="Pfam" id="PF16254"/>
    </source>
</evidence>